<dbReference type="AlphaFoldDB" id="A0A286TFJ1"/>
<accession>A0A286TFJ1</accession>
<gene>
    <name evidence="1" type="ORF">BBJK_03026</name>
</gene>
<evidence type="ECO:0000313" key="2">
    <source>
        <dbReference type="Proteomes" id="UP000262177"/>
    </source>
</evidence>
<dbReference type="Proteomes" id="UP000262177">
    <property type="component" value="Chromosome"/>
</dbReference>
<evidence type="ECO:0000313" key="1">
    <source>
        <dbReference type="EMBL" id="BBA49029.1"/>
    </source>
</evidence>
<sequence>MFCIMWMGRLDTISRTTCQFGAGAFGMCFRYAMRGERARGGPFRVRFGEERTT</sequence>
<protein>
    <submittedName>
        <fullName evidence="1">Uncharacterized protein</fullName>
    </submittedName>
</protein>
<reference evidence="1 2" key="1">
    <citation type="journal article" date="2017" name="Biosci. Biotechnol. Biochem.">
        <title>Identification and characterization of a sulfoglycosidase from Bifidobacterium bifidum implicated in mucin glycan utilization.</title>
        <authorList>
            <person name="Katoh T."/>
            <person name="Maeshibu T."/>
            <person name="Kikkawa K."/>
            <person name="Gotoh A."/>
            <person name="Tomabechi Y."/>
            <person name="Nakamura M."/>
            <person name="Liao W.-H."/>
            <person name="Yamaguchi M."/>
            <person name="Ashida H."/>
            <person name="Yamamoto K."/>
            <person name="Katayama T."/>
        </authorList>
    </citation>
    <scope>NUCLEOTIDE SEQUENCE [LARGE SCALE GENOMIC DNA]</scope>
    <source>
        <strain evidence="1 2">JCM 7004</strain>
    </source>
</reference>
<organism evidence="1 2">
    <name type="scientific">Bifidobacterium bifidum LMG 13195</name>
    <dbReference type="NCBI Taxonomy" id="1207542"/>
    <lineage>
        <taxon>Bacteria</taxon>
        <taxon>Bacillati</taxon>
        <taxon>Actinomycetota</taxon>
        <taxon>Actinomycetes</taxon>
        <taxon>Bifidobacteriales</taxon>
        <taxon>Bifidobacteriaceae</taxon>
        <taxon>Bifidobacterium</taxon>
    </lineage>
</organism>
<proteinExistence type="predicted"/>
<name>A0A286TFJ1_BIFBI</name>
<dbReference type="EMBL" id="AP018131">
    <property type="protein sequence ID" value="BBA49029.1"/>
    <property type="molecule type" value="Genomic_DNA"/>
</dbReference>